<dbReference type="RefSeq" id="WP_114044366.1">
    <property type="nucleotide sequence ID" value="NZ_CP025198.1"/>
</dbReference>
<sequence length="145" mass="15936">MTQVNDDLGALVGYQLKEVQSALRSRMDETLRPLGLTTPQYVCLELLSRTPGASNAELARGAFVTRQTMNTLLRGLQERGLIERATRAPSGRALPTMLTPEGQGLLGQAVERTHQIEARLVSRLTDDQRRDLHTALAACIDGLRD</sequence>
<dbReference type="GO" id="GO:0003677">
    <property type="term" value="F:DNA binding"/>
    <property type="evidence" value="ECO:0007669"/>
    <property type="project" value="UniProtKB-KW"/>
</dbReference>
<protein>
    <submittedName>
        <fullName evidence="5">Putative HTH-type transcriptional regulator</fullName>
    </submittedName>
</protein>
<dbReference type="OrthoDB" id="3177763at2"/>
<evidence type="ECO:0000313" key="6">
    <source>
        <dbReference type="Proteomes" id="UP000251995"/>
    </source>
</evidence>
<dbReference type="PANTHER" id="PTHR42756">
    <property type="entry name" value="TRANSCRIPTIONAL REGULATOR, MARR"/>
    <property type="match status" value="1"/>
</dbReference>
<dbReference type="InterPro" id="IPR036390">
    <property type="entry name" value="WH_DNA-bd_sf"/>
</dbReference>
<gene>
    <name evidence="5" type="ORF">JS278_01163</name>
</gene>
<evidence type="ECO:0000256" key="3">
    <source>
        <dbReference type="ARBA" id="ARBA00023163"/>
    </source>
</evidence>
<dbReference type="PANTHER" id="PTHR42756:SF1">
    <property type="entry name" value="TRANSCRIPTIONAL REPRESSOR OF EMRAB OPERON"/>
    <property type="match status" value="1"/>
</dbReference>
<dbReference type="SUPFAM" id="SSF46785">
    <property type="entry name" value="Winged helix' DNA-binding domain"/>
    <property type="match status" value="1"/>
</dbReference>
<dbReference type="Proteomes" id="UP000251995">
    <property type="component" value="Chromosome"/>
</dbReference>
<dbReference type="AlphaFoldDB" id="A0A344USU5"/>
<evidence type="ECO:0000256" key="1">
    <source>
        <dbReference type="ARBA" id="ARBA00023015"/>
    </source>
</evidence>
<reference evidence="5 6" key="1">
    <citation type="submission" date="2017-12" db="EMBL/GenBank/DDBJ databases">
        <title>The whole genome sequence of the Acidipropionibacterium virtanenii sp. nov. type strain JS278.</title>
        <authorList>
            <person name="Laine P."/>
            <person name="Deptula P."/>
            <person name="Varmanen P."/>
            <person name="Auvinen P."/>
        </authorList>
    </citation>
    <scope>NUCLEOTIDE SEQUENCE [LARGE SCALE GENOMIC DNA]</scope>
    <source>
        <strain evidence="5 6">JS278</strain>
    </source>
</reference>
<dbReference type="InterPro" id="IPR036388">
    <property type="entry name" value="WH-like_DNA-bd_sf"/>
</dbReference>
<dbReference type="Gene3D" id="1.10.10.10">
    <property type="entry name" value="Winged helix-like DNA-binding domain superfamily/Winged helix DNA-binding domain"/>
    <property type="match status" value="1"/>
</dbReference>
<dbReference type="KEGG" id="acij:JS278_01163"/>
<evidence type="ECO:0000259" key="4">
    <source>
        <dbReference type="PROSITE" id="PS50995"/>
    </source>
</evidence>
<keyword evidence="2" id="KW-0238">DNA-binding</keyword>
<evidence type="ECO:0000256" key="2">
    <source>
        <dbReference type="ARBA" id="ARBA00023125"/>
    </source>
</evidence>
<feature type="domain" description="HTH marR-type" evidence="4">
    <location>
        <begin position="9"/>
        <end position="141"/>
    </location>
</feature>
<keyword evidence="3" id="KW-0804">Transcription</keyword>
<organism evidence="5 6">
    <name type="scientific">Acidipropionibacterium virtanenii</name>
    <dbReference type="NCBI Taxonomy" id="2057246"/>
    <lineage>
        <taxon>Bacteria</taxon>
        <taxon>Bacillati</taxon>
        <taxon>Actinomycetota</taxon>
        <taxon>Actinomycetes</taxon>
        <taxon>Propionibacteriales</taxon>
        <taxon>Propionibacteriaceae</taxon>
        <taxon>Acidipropionibacterium</taxon>
    </lineage>
</organism>
<keyword evidence="1" id="KW-0805">Transcription regulation</keyword>
<dbReference type="Pfam" id="PF12802">
    <property type="entry name" value="MarR_2"/>
    <property type="match status" value="1"/>
</dbReference>
<evidence type="ECO:0000313" key="5">
    <source>
        <dbReference type="EMBL" id="AXE38343.1"/>
    </source>
</evidence>
<dbReference type="EMBL" id="CP025198">
    <property type="protein sequence ID" value="AXE38343.1"/>
    <property type="molecule type" value="Genomic_DNA"/>
</dbReference>
<name>A0A344USU5_9ACTN</name>
<dbReference type="SMART" id="SM00347">
    <property type="entry name" value="HTH_MARR"/>
    <property type="match status" value="1"/>
</dbReference>
<dbReference type="InterPro" id="IPR000835">
    <property type="entry name" value="HTH_MarR-typ"/>
</dbReference>
<accession>A0A344USU5</accession>
<proteinExistence type="predicted"/>
<dbReference type="GO" id="GO:0003700">
    <property type="term" value="F:DNA-binding transcription factor activity"/>
    <property type="evidence" value="ECO:0007669"/>
    <property type="project" value="InterPro"/>
</dbReference>
<keyword evidence="6" id="KW-1185">Reference proteome</keyword>
<dbReference type="PROSITE" id="PS50995">
    <property type="entry name" value="HTH_MARR_2"/>
    <property type="match status" value="1"/>
</dbReference>